<reference evidence="3" key="1">
    <citation type="submission" date="2020-12" db="EMBL/GenBank/DDBJ databases">
        <title>Genome reconstruction of Halomonas venusta strain DSM 4743.</title>
        <authorList>
            <person name="Aguirre-Garrido J.F."/>
            <person name="Hernandez-Soto L.M."/>
            <person name="Martinez-Abarca F."/>
        </authorList>
    </citation>
    <scope>NUCLEOTIDE SEQUENCE</scope>
    <source>
        <strain evidence="3">4743</strain>
    </source>
</reference>
<feature type="region of interest" description="Disordered" evidence="2">
    <location>
        <begin position="552"/>
        <end position="573"/>
    </location>
</feature>
<organism evidence="3 4">
    <name type="scientific">Vreelandella venusta</name>
    <dbReference type="NCBI Taxonomy" id="44935"/>
    <lineage>
        <taxon>Bacteria</taxon>
        <taxon>Pseudomonadati</taxon>
        <taxon>Pseudomonadota</taxon>
        <taxon>Gammaproteobacteria</taxon>
        <taxon>Oceanospirillales</taxon>
        <taxon>Halomonadaceae</taxon>
        <taxon>Vreelandella</taxon>
    </lineage>
</organism>
<dbReference type="AlphaFoldDB" id="A0AAP9ZB43"/>
<accession>A0AAP9ZB43</accession>
<proteinExistence type="predicted"/>
<dbReference type="Proteomes" id="UP000663479">
    <property type="component" value="Chromosome"/>
</dbReference>
<evidence type="ECO:0000256" key="1">
    <source>
        <dbReference type="SAM" id="Coils"/>
    </source>
</evidence>
<evidence type="ECO:0000313" key="4">
    <source>
        <dbReference type="Proteomes" id="UP000663479"/>
    </source>
</evidence>
<dbReference type="RefSeq" id="WP_146945466.1">
    <property type="nucleotide sequence ID" value="NZ_BJUL01000044.1"/>
</dbReference>
<dbReference type="EMBL" id="CP066539">
    <property type="protein sequence ID" value="QRL02099.1"/>
    <property type="molecule type" value="Genomic_DNA"/>
</dbReference>
<gene>
    <name evidence="3" type="ORF">JDS37_12325</name>
</gene>
<evidence type="ECO:0000256" key="2">
    <source>
        <dbReference type="SAM" id="MobiDB-lite"/>
    </source>
</evidence>
<protein>
    <submittedName>
        <fullName evidence="3">Uncharacterized protein</fullName>
    </submittedName>
</protein>
<name>A0AAP9ZB43_9GAMM</name>
<sequence length="573" mass="64416">MPRVIYLGLQAFAHEPHQLLPAAENPSACESLVDISEADAQAPSSIYLLSTLNDEDVVKLRAWCKHDAERQVMIAWPQPSAWLAANLASGAVAEEALNDWLAQAKRLLALFRSARRQITLVGYSPGRISKLIDAPLDLPTTAADKTIYRLAAAYLCGQTQTLQDTYAYLLASSQESPVEEGQEATIAQAALNEYHALQAASEKGQRDGRALQQAESLQEQQQQNIARLKGELTAAREEYAVVFQQLQSVQSSLAESVDKQKANVEQREQESSKRLKELQQQTNTLQKKNAQLEQDNATIKKAQLALQQEKESLKKALAAQLNTQKEGQETLATAQKENAQLLNTLQQAQQAYEALSQEYQALAARKDDEIFQQQRLVNAQQQNIDSVVTKLERRAAEVQKIQQQLEKSTQDTAHFRQQLEKRQKELNILRADTQRHISHLESLVQWLRVHAQRHAAVAYRDSRSYKKELPKQLAMLEATPFFDADWYLAQYPDVAKSGIKPAEHFIKFGAIDGRHPSSQFSTDFYLTHYKDVAASGQHPLLHYLRHGIAEQRKTQPPQHHLPAPKKPTEGADA</sequence>
<evidence type="ECO:0000313" key="3">
    <source>
        <dbReference type="EMBL" id="QRL02099.1"/>
    </source>
</evidence>
<feature type="coiled-coil region" evidence="1">
    <location>
        <begin position="211"/>
        <end position="436"/>
    </location>
</feature>
<keyword evidence="1" id="KW-0175">Coiled coil</keyword>